<dbReference type="AlphaFoldDB" id="A0A4P8QP48"/>
<evidence type="ECO:0000313" key="1">
    <source>
        <dbReference type="EMBL" id="QCR08837.1"/>
    </source>
</evidence>
<gene>
    <name evidence="1" type="ORF">EH207_10000</name>
</gene>
<dbReference type="KEGG" id="brb:EH207_10000"/>
<protein>
    <submittedName>
        <fullName evidence="1">Uncharacterized protein</fullName>
    </submittedName>
</protein>
<accession>A0A4P8QP48</accession>
<dbReference type="OrthoDB" id="6444026at2"/>
<organism evidence="1 2">
    <name type="scientific">Brenneria rubrifaciens</name>
    <dbReference type="NCBI Taxonomy" id="55213"/>
    <lineage>
        <taxon>Bacteria</taxon>
        <taxon>Pseudomonadati</taxon>
        <taxon>Pseudomonadota</taxon>
        <taxon>Gammaproteobacteria</taxon>
        <taxon>Enterobacterales</taxon>
        <taxon>Pectobacteriaceae</taxon>
        <taxon>Brenneria</taxon>
    </lineage>
</organism>
<name>A0A4P8QP48_9GAMM</name>
<reference evidence="1 2" key="1">
    <citation type="submission" date="2018-11" db="EMBL/GenBank/DDBJ databases">
        <title>Genome sequences of Brenneria nigrifluens and Brenneria rubrifaciens.</title>
        <authorList>
            <person name="Poret-Peterson A.T."/>
            <person name="McClean A.E."/>
            <person name="Kluepfel D.A."/>
        </authorList>
    </citation>
    <scope>NUCLEOTIDE SEQUENCE [LARGE SCALE GENOMIC DNA]</scope>
    <source>
        <strain evidence="1 2">6D370</strain>
    </source>
</reference>
<proteinExistence type="predicted"/>
<dbReference type="EMBL" id="CP034035">
    <property type="protein sequence ID" value="QCR08837.1"/>
    <property type="molecule type" value="Genomic_DNA"/>
</dbReference>
<dbReference type="Proteomes" id="UP000299580">
    <property type="component" value="Chromosome"/>
</dbReference>
<sequence length="129" mass="15027">MVVTVPVLFVNVDFSYTKNDYIKYNIFTFDEIKKMPFISDDYIIYYNSPDGTTPMTNSVVFSNANPSGKSELVNYIENLGFQRYEDKIWSEYNSNAFWRRKDSVINITQNDTEYTVSFSVQKSGGVNRE</sequence>
<evidence type="ECO:0000313" key="2">
    <source>
        <dbReference type="Proteomes" id="UP000299580"/>
    </source>
</evidence>
<keyword evidence="2" id="KW-1185">Reference proteome</keyword>